<dbReference type="NCBIfam" id="TIGR01011">
    <property type="entry name" value="rpsB_bact"/>
    <property type="match status" value="1"/>
</dbReference>
<evidence type="ECO:0000256" key="4">
    <source>
        <dbReference type="ARBA" id="ARBA00035256"/>
    </source>
</evidence>
<gene>
    <name evidence="5" type="primary">rpsB</name>
    <name evidence="7" type="ORF">A2482_01250</name>
</gene>
<organism evidence="7 8">
    <name type="scientific">Candidatus Falkowbacteria bacterium RIFOXYC2_FULL_48_21</name>
    <dbReference type="NCBI Taxonomy" id="1798005"/>
    <lineage>
        <taxon>Bacteria</taxon>
        <taxon>Candidatus Falkowiibacteriota</taxon>
    </lineage>
</organism>
<reference evidence="7 8" key="1">
    <citation type="journal article" date="2016" name="Nat. Commun.">
        <title>Thousands of microbial genomes shed light on interconnected biogeochemical processes in an aquifer system.</title>
        <authorList>
            <person name="Anantharaman K."/>
            <person name="Brown C.T."/>
            <person name="Hug L.A."/>
            <person name="Sharon I."/>
            <person name="Castelle C.J."/>
            <person name="Probst A.J."/>
            <person name="Thomas B.C."/>
            <person name="Singh A."/>
            <person name="Wilkins M.J."/>
            <person name="Karaoz U."/>
            <person name="Brodie E.L."/>
            <person name="Williams K.H."/>
            <person name="Hubbard S.S."/>
            <person name="Banfield J.F."/>
        </authorList>
    </citation>
    <scope>NUCLEOTIDE SEQUENCE [LARGE SCALE GENOMIC DNA]</scope>
</reference>
<protein>
    <recommendedName>
        <fullName evidence="4 5">Small ribosomal subunit protein uS2</fullName>
    </recommendedName>
</protein>
<evidence type="ECO:0000313" key="7">
    <source>
        <dbReference type="EMBL" id="OGF36685.1"/>
    </source>
</evidence>
<dbReference type="HAMAP" id="MF_00291_B">
    <property type="entry name" value="Ribosomal_uS2_B"/>
    <property type="match status" value="1"/>
</dbReference>
<evidence type="ECO:0000256" key="2">
    <source>
        <dbReference type="ARBA" id="ARBA00022980"/>
    </source>
</evidence>
<dbReference type="EMBL" id="MFGM01000030">
    <property type="protein sequence ID" value="OGF36685.1"/>
    <property type="molecule type" value="Genomic_DNA"/>
</dbReference>
<dbReference type="CDD" id="cd01425">
    <property type="entry name" value="RPS2"/>
    <property type="match status" value="1"/>
</dbReference>
<comment type="similarity">
    <text evidence="1 5 6">Belongs to the universal ribosomal protein uS2 family.</text>
</comment>
<dbReference type="AlphaFoldDB" id="A0A1F5TCR2"/>
<dbReference type="PRINTS" id="PR00395">
    <property type="entry name" value="RIBOSOMALS2"/>
</dbReference>
<dbReference type="InterPro" id="IPR001865">
    <property type="entry name" value="Ribosomal_uS2"/>
</dbReference>
<comment type="caution">
    <text evidence="7">The sequence shown here is derived from an EMBL/GenBank/DDBJ whole genome shotgun (WGS) entry which is preliminary data.</text>
</comment>
<dbReference type="Proteomes" id="UP000178656">
    <property type="component" value="Unassembled WGS sequence"/>
</dbReference>
<proteinExistence type="inferred from homology"/>
<evidence type="ECO:0000256" key="3">
    <source>
        <dbReference type="ARBA" id="ARBA00023274"/>
    </source>
</evidence>
<dbReference type="PANTHER" id="PTHR12534:SF0">
    <property type="entry name" value="SMALL RIBOSOMAL SUBUNIT PROTEIN US2M"/>
    <property type="match status" value="1"/>
</dbReference>
<dbReference type="PROSITE" id="PS00963">
    <property type="entry name" value="RIBOSOMAL_S2_2"/>
    <property type="match status" value="1"/>
</dbReference>
<dbReference type="InterPro" id="IPR018130">
    <property type="entry name" value="Ribosomal_uS2_CS"/>
</dbReference>
<dbReference type="InterPro" id="IPR023591">
    <property type="entry name" value="Ribosomal_uS2_flav_dom_sf"/>
</dbReference>
<accession>A0A1F5TCR2</accession>
<dbReference type="GO" id="GO:0003735">
    <property type="term" value="F:structural constituent of ribosome"/>
    <property type="evidence" value="ECO:0007669"/>
    <property type="project" value="InterPro"/>
</dbReference>
<dbReference type="Pfam" id="PF00318">
    <property type="entry name" value="Ribosomal_S2"/>
    <property type="match status" value="1"/>
</dbReference>
<dbReference type="GO" id="GO:0022627">
    <property type="term" value="C:cytosolic small ribosomal subunit"/>
    <property type="evidence" value="ECO:0007669"/>
    <property type="project" value="TreeGrafter"/>
</dbReference>
<dbReference type="Gene3D" id="1.10.287.610">
    <property type="entry name" value="Helix hairpin bin"/>
    <property type="match status" value="1"/>
</dbReference>
<dbReference type="Gene3D" id="3.40.50.10490">
    <property type="entry name" value="Glucose-6-phosphate isomerase like protein, domain 1"/>
    <property type="match status" value="1"/>
</dbReference>
<dbReference type="SUPFAM" id="SSF52313">
    <property type="entry name" value="Ribosomal protein S2"/>
    <property type="match status" value="1"/>
</dbReference>
<sequence length="239" mass="26642">MPTIPGLTDLMKAGVHFGHQKSKWHPKMKPFIFTEKNGLHIINLEQTQKQLETALNFVKETVAAGGTVLFLGTKKQAQAIMKDGALACGMPYVIYRWLGGTLTNASSVLRVIKKYRKLKEDRATGVLASRYTKREQLEINREIETLEIVVGGMEKLDRIPDALFVVDIKKEQTAVREAIKKGIPTVALCDTNVNPQLIDYPIPANDDAMNSIRLFVDLVVAAVKEGQDDGRAKKEEVKK</sequence>
<evidence type="ECO:0000256" key="6">
    <source>
        <dbReference type="RuleBase" id="RU003631"/>
    </source>
</evidence>
<keyword evidence="2 5" id="KW-0689">Ribosomal protein</keyword>
<evidence type="ECO:0000256" key="1">
    <source>
        <dbReference type="ARBA" id="ARBA00006242"/>
    </source>
</evidence>
<name>A0A1F5TCR2_9BACT</name>
<dbReference type="GO" id="GO:0006412">
    <property type="term" value="P:translation"/>
    <property type="evidence" value="ECO:0007669"/>
    <property type="project" value="UniProtKB-UniRule"/>
</dbReference>
<keyword evidence="3 5" id="KW-0687">Ribonucleoprotein</keyword>
<evidence type="ECO:0000313" key="8">
    <source>
        <dbReference type="Proteomes" id="UP000178656"/>
    </source>
</evidence>
<dbReference type="PROSITE" id="PS00962">
    <property type="entry name" value="RIBOSOMAL_S2_1"/>
    <property type="match status" value="1"/>
</dbReference>
<dbReference type="PANTHER" id="PTHR12534">
    <property type="entry name" value="30S RIBOSOMAL PROTEIN S2 PROKARYOTIC AND ORGANELLAR"/>
    <property type="match status" value="1"/>
</dbReference>
<dbReference type="InterPro" id="IPR005706">
    <property type="entry name" value="Ribosomal_uS2_bac/mit/plastid"/>
</dbReference>
<evidence type="ECO:0000256" key="5">
    <source>
        <dbReference type="HAMAP-Rule" id="MF_00291"/>
    </source>
</evidence>